<dbReference type="GO" id="GO:0030288">
    <property type="term" value="C:outer membrane-bounded periplasmic space"/>
    <property type="evidence" value="ECO:0007669"/>
    <property type="project" value="TreeGrafter"/>
</dbReference>
<dbReference type="GO" id="GO:0000166">
    <property type="term" value="F:nucleotide binding"/>
    <property type="evidence" value="ECO:0007669"/>
    <property type="project" value="UniProtKB-KW"/>
</dbReference>
<dbReference type="EMBL" id="JALBUF010000001">
    <property type="protein sequence ID" value="MCI0182501.1"/>
    <property type="molecule type" value="Genomic_DNA"/>
</dbReference>
<comment type="similarity">
    <text evidence="2">Belongs to the 5'-nucleotidase family.</text>
</comment>
<dbReference type="RefSeq" id="WP_241712089.1">
    <property type="nucleotide sequence ID" value="NZ_JALBUF010000001.1"/>
</dbReference>
<dbReference type="GO" id="GO:0046872">
    <property type="term" value="F:metal ion binding"/>
    <property type="evidence" value="ECO:0007669"/>
    <property type="project" value="InterPro"/>
</dbReference>
<evidence type="ECO:0000259" key="4">
    <source>
        <dbReference type="Pfam" id="PF02872"/>
    </source>
</evidence>
<feature type="domain" description="5'-Nucleotidase C-terminal" evidence="4">
    <location>
        <begin position="281"/>
        <end position="433"/>
    </location>
</feature>
<evidence type="ECO:0000313" key="6">
    <source>
        <dbReference type="Proteomes" id="UP001139263"/>
    </source>
</evidence>
<dbReference type="InterPro" id="IPR006146">
    <property type="entry name" value="5'-Nucleotdase_CS"/>
</dbReference>
<dbReference type="InterPro" id="IPR036907">
    <property type="entry name" value="5'-Nucleotdase_C_sf"/>
</dbReference>
<evidence type="ECO:0000313" key="5">
    <source>
        <dbReference type="EMBL" id="MCI0182501.1"/>
    </source>
</evidence>
<dbReference type="Proteomes" id="UP001139263">
    <property type="component" value="Unassembled WGS sequence"/>
</dbReference>
<gene>
    <name evidence="5" type="ORF">MM817_00761</name>
</gene>
<name>A0A9X2ADW1_9BACL</name>
<dbReference type="InterPro" id="IPR006179">
    <property type="entry name" value="5_nucleotidase/apyrase"/>
</dbReference>
<dbReference type="AlphaFoldDB" id="A0A9X2ADW1"/>
<organism evidence="5 6">
    <name type="scientific">Sulfoacidibacillus ferrooxidans</name>
    <dbReference type="NCBI Taxonomy" id="2005001"/>
    <lineage>
        <taxon>Bacteria</taxon>
        <taxon>Bacillati</taxon>
        <taxon>Bacillota</taxon>
        <taxon>Bacilli</taxon>
        <taxon>Bacillales</taxon>
        <taxon>Alicyclobacillaceae</taxon>
        <taxon>Sulfoacidibacillus</taxon>
    </lineage>
</organism>
<dbReference type="GO" id="GO:0008253">
    <property type="term" value="F:5'-nucleotidase activity"/>
    <property type="evidence" value="ECO:0007669"/>
    <property type="project" value="TreeGrafter"/>
</dbReference>
<comment type="caution">
    <text evidence="5">The sequence shown here is derived from an EMBL/GenBank/DDBJ whole genome shotgun (WGS) entry which is preliminary data.</text>
</comment>
<accession>A0A9X2ADW1</accession>
<keyword evidence="6" id="KW-1185">Reference proteome</keyword>
<dbReference type="Gene3D" id="3.90.780.10">
    <property type="entry name" value="5'-Nucleotidase, C-terminal domain"/>
    <property type="match status" value="1"/>
</dbReference>
<reference evidence="5" key="1">
    <citation type="submission" date="2022-03" db="EMBL/GenBank/DDBJ databases">
        <title>Draft Genome Sequence of Firmicute Strain S0AB, a Heterotrophic Iron/Sulfur-Oxidizing Extreme Acidophile.</title>
        <authorList>
            <person name="Vergara E."/>
            <person name="Pakostova E."/>
            <person name="Johnson D.B."/>
            <person name="Holmes D.S."/>
        </authorList>
    </citation>
    <scope>NUCLEOTIDE SEQUENCE</scope>
    <source>
        <strain evidence="5">S0AB</strain>
    </source>
</reference>
<dbReference type="Gene3D" id="3.60.21.10">
    <property type="match status" value="1"/>
</dbReference>
<dbReference type="SUPFAM" id="SSF56300">
    <property type="entry name" value="Metallo-dependent phosphatases"/>
    <property type="match status" value="1"/>
</dbReference>
<keyword evidence="2" id="KW-0547">Nucleotide-binding</keyword>
<dbReference type="PANTHER" id="PTHR11575:SF23">
    <property type="entry name" value="5-NUCLEOTIDASE FAMILY PROTEIN"/>
    <property type="match status" value="1"/>
</dbReference>
<evidence type="ECO:0000256" key="1">
    <source>
        <dbReference type="ARBA" id="ARBA00022729"/>
    </source>
</evidence>
<dbReference type="PANTHER" id="PTHR11575">
    <property type="entry name" value="5'-NUCLEOTIDASE-RELATED"/>
    <property type="match status" value="1"/>
</dbReference>
<evidence type="ECO:0000259" key="3">
    <source>
        <dbReference type="Pfam" id="PF00149"/>
    </source>
</evidence>
<keyword evidence="1" id="KW-0732">Signal</keyword>
<dbReference type="Pfam" id="PF00149">
    <property type="entry name" value="Metallophos"/>
    <property type="match status" value="1"/>
</dbReference>
<keyword evidence="2" id="KW-0378">Hydrolase</keyword>
<dbReference type="Pfam" id="PF02872">
    <property type="entry name" value="5_nucleotid_C"/>
    <property type="match status" value="1"/>
</dbReference>
<dbReference type="InterPro" id="IPR008334">
    <property type="entry name" value="5'-Nucleotdase_C"/>
</dbReference>
<sequence length="483" mass="53824">MELHILHTNDVHSELERFSYLAKHLRARYDELRDREQPVLCFELGDHIDMSNPLSYATAGHVNARILQTLPYDGWVFGNNETLTIDQSEWAHLIRLANVPLFCSNLTVPGLNQDEQGNLVHGQYYEIDGVKIGVFGVTVKYEKSFATLGIKAEDPVAVAFQMASEMREHGAEIVILLSHLGYHMDQLLADQGLPVDVIIGAHTHHFLDGGDLRSGIWILQAGKHAYAFGHAVLHVDENHHVTNVTSSLEYTDFTGDPDEKVETAITSLHDKAIEWLQSPVATISVPLSHSLFGESQLVNLLCDELRIELSAQLAFLNGGVITAGYLAGTIRQKDLLAICGTPMRPVKMNVPGHALLQLISEGNQEQLIRRQGFGFGFRGHFVGRLHVSGAHVTIAEMDSRESGETATIVRVLIGMQQLDPMRMYTVVTSEYIALSPMYKSLHGYEYVYCEPLIRTFLGRALGNGNLVEGAHKQRYRWINDDAN</sequence>
<dbReference type="SUPFAM" id="SSF55816">
    <property type="entry name" value="5'-nucleotidase (syn. UDP-sugar hydrolase), C-terminal domain"/>
    <property type="match status" value="1"/>
</dbReference>
<protein>
    <recommendedName>
        <fullName evidence="7">Bifunctional metallophosphatase/5'-nucleotidase</fullName>
    </recommendedName>
</protein>
<evidence type="ECO:0000256" key="2">
    <source>
        <dbReference type="RuleBase" id="RU362119"/>
    </source>
</evidence>
<dbReference type="PROSITE" id="PS00785">
    <property type="entry name" value="5_NUCLEOTIDASE_1"/>
    <property type="match status" value="1"/>
</dbReference>
<dbReference type="InterPro" id="IPR029052">
    <property type="entry name" value="Metallo-depent_PP-like"/>
</dbReference>
<evidence type="ECO:0008006" key="7">
    <source>
        <dbReference type="Google" id="ProtNLM"/>
    </source>
</evidence>
<dbReference type="PRINTS" id="PR01607">
    <property type="entry name" value="APYRASEFAMLY"/>
</dbReference>
<dbReference type="InterPro" id="IPR004843">
    <property type="entry name" value="Calcineurin-like_PHP"/>
</dbReference>
<dbReference type="GO" id="GO:0009166">
    <property type="term" value="P:nucleotide catabolic process"/>
    <property type="evidence" value="ECO:0007669"/>
    <property type="project" value="InterPro"/>
</dbReference>
<dbReference type="GO" id="GO:0008768">
    <property type="term" value="F:UDP-sugar diphosphatase activity"/>
    <property type="evidence" value="ECO:0007669"/>
    <property type="project" value="TreeGrafter"/>
</dbReference>
<feature type="domain" description="Calcineurin-like phosphoesterase" evidence="3">
    <location>
        <begin position="4"/>
        <end position="205"/>
    </location>
</feature>
<proteinExistence type="inferred from homology"/>